<dbReference type="PROSITE" id="PS00595">
    <property type="entry name" value="AA_TRANSFER_CLASS_5"/>
    <property type="match status" value="1"/>
</dbReference>
<dbReference type="KEGG" id="tua:125509109"/>
<dbReference type="SUPFAM" id="SSF53383">
    <property type="entry name" value="PLP-dependent transferases"/>
    <property type="match status" value="1"/>
</dbReference>
<dbReference type="GO" id="GO:1990221">
    <property type="term" value="C:L-cysteine desulfurase complex"/>
    <property type="evidence" value="ECO:0007669"/>
    <property type="project" value="UniProtKB-ARBA"/>
</dbReference>
<keyword evidence="12" id="KW-1185">Reference proteome</keyword>
<dbReference type="InterPro" id="IPR000192">
    <property type="entry name" value="Aminotrans_V_dom"/>
</dbReference>
<dbReference type="PANTHER" id="PTHR11601">
    <property type="entry name" value="CYSTEINE DESULFURYLASE FAMILY MEMBER"/>
    <property type="match status" value="1"/>
</dbReference>
<dbReference type="Gene3D" id="3.90.1150.10">
    <property type="entry name" value="Aspartate Aminotransferase, domain 1"/>
    <property type="match status" value="1"/>
</dbReference>
<sequence>MALPRRLLPLFLRRGGRLPSSPAPTPARALSTAALPADAPAAEEDADAITIKGVRISGRPLYLDMQATTPVDPRVLDAMLPFYLSRYGNPHSRTHLYGWESDAAVEEARARVARLIGADPREIFFTSGATECNNIAVKGVMHFYRDRRRHVITTQTEHKCVLDSCRYLQQEGFEVTYLPVRPDGLIDVGQLADAIRPDTGLVSVMAVNNEIGVVQPLEEIGRICREKGVPFHTDAAQALGKIPIDVNQMGIGLMSLSAHKIYGPKGVGALYLRRRPRIRVEPQMSGGGQERGIRSGTVPTPIVVGFGAACEIAAKEMDYDERRVSALQQRLLDGIRSKVDDVVINGSMEHRYAGNLNLSFAYVEGESLLMGLKEVAVSSGSACTSASLEPSYVLRALGVDEDMAHTSIRFGIGRFTTEEEVDRATELTVHQVLKLREMSPLYEMAKAGIDIKSIQWSQH</sequence>
<evidence type="ECO:0000256" key="1">
    <source>
        <dbReference type="ARBA" id="ARBA00001933"/>
    </source>
</evidence>
<organism evidence="11 12">
    <name type="scientific">Triticum urartu</name>
    <name type="common">Red wild einkorn</name>
    <name type="synonym">Crithodium urartu</name>
    <dbReference type="NCBI Taxonomy" id="4572"/>
    <lineage>
        <taxon>Eukaryota</taxon>
        <taxon>Viridiplantae</taxon>
        <taxon>Streptophyta</taxon>
        <taxon>Embryophyta</taxon>
        <taxon>Tracheophyta</taxon>
        <taxon>Spermatophyta</taxon>
        <taxon>Magnoliopsida</taxon>
        <taxon>Liliopsida</taxon>
        <taxon>Poales</taxon>
        <taxon>Poaceae</taxon>
        <taxon>BOP clade</taxon>
        <taxon>Pooideae</taxon>
        <taxon>Triticodae</taxon>
        <taxon>Triticeae</taxon>
        <taxon>Triticinae</taxon>
        <taxon>Triticum</taxon>
    </lineage>
</organism>
<dbReference type="EC" id="2.8.1.7" evidence="3"/>
<keyword evidence="6" id="KW-0663">Pyridoxal phosphate</keyword>
<dbReference type="Proteomes" id="UP000015106">
    <property type="component" value="Chromosome 5"/>
</dbReference>
<dbReference type="InterPro" id="IPR016454">
    <property type="entry name" value="Cysteine_dSase"/>
</dbReference>
<dbReference type="Pfam" id="PF00266">
    <property type="entry name" value="Aminotran_5"/>
    <property type="match status" value="1"/>
</dbReference>
<dbReference type="Gramene" id="TuG1812G0500002161.01.T01">
    <property type="protein sequence ID" value="TuG1812G0500002161.01.T01.cds260621"/>
    <property type="gene ID" value="TuG1812G0500002161.01"/>
</dbReference>
<evidence type="ECO:0000256" key="7">
    <source>
        <dbReference type="ARBA" id="ARBA00023004"/>
    </source>
</evidence>
<protein>
    <recommendedName>
        <fullName evidence="3">cysteine desulfurase</fullName>
        <ecNumber evidence="3">2.8.1.7</ecNumber>
    </recommendedName>
</protein>
<dbReference type="InterPro" id="IPR015424">
    <property type="entry name" value="PyrdxlP-dep_Trfase"/>
</dbReference>
<accession>A0A8R7UH78</accession>
<dbReference type="GO" id="GO:0046872">
    <property type="term" value="F:metal ion binding"/>
    <property type="evidence" value="ECO:0007669"/>
    <property type="project" value="UniProtKB-KW"/>
</dbReference>
<feature type="domain" description="Aminotransferase class V" evidence="10">
    <location>
        <begin position="62"/>
        <end position="423"/>
    </location>
</feature>
<dbReference type="PANTHER" id="PTHR11601:SF34">
    <property type="entry name" value="CYSTEINE DESULFURASE"/>
    <property type="match status" value="1"/>
</dbReference>
<dbReference type="RefSeq" id="XP_048529948.1">
    <property type="nucleotide sequence ID" value="XM_048673991.1"/>
</dbReference>
<keyword evidence="4" id="KW-0808">Transferase</keyword>
<dbReference type="AlphaFoldDB" id="A0A8R7UH78"/>
<gene>
    <name evidence="11" type="primary">LOC125509109</name>
</gene>
<evidence type="ECO:0000313" key="12">
    <source>
        <dbReference type="Proteomes" id="UP000015106"/>
    </source>
</evidence>
<dbReference type="GO" id="GO:0051536">
    <property type="term" value="F:iron-sulfur cluster binding"/>
    <property type="evidence" value="ECO:0007669"/>
    <property type="project" value="UniProtKB-KW"/>
</dbReference>
<dbReference type="FunFam" id="3.40.640.10:FF:000003">
    <property type="entry name" value="Cysteine desulfurase IscS"/>
    <property type="match status" value="1"/>
</dbReference>
<evidence type="ECO:0000256" key="9">
    <source>
        <dbReference type="RuleBase" id="RU004504"/>
    </source>
</evidence>
<keyword evidence="7" id="KW-0408">Iron</keyword>
<dbReference type="Gramene" id="TuG1812G0500002161.01.T02">
    <property type="protein sequence ID" value="TuG1812G0500002161.01.T02.cds260620"/>
    <property type="gene ID" value="TuG1812G0500002161.01"/>
</dbReference>
<evidence type="ECO:0000256" key="4">
    <source>
        <dbReference type="ARBA" id="ARBA00022679"/>
    </source>
</evidence>
<dbReference type="InterPro" id="IPR015422">
    <property type="entry name" value="PyrdxlP-dep_Trfase_small"/>
</dbReference>
<dbReference type="OrthoDB" id="10250117at2759"/>
<dbReference type="GO" id="GO:0005739">
    <property type="term" value="C:mitochondrion"/>
    <property type="evidence" value="ECO:0007669"/>
    <property type="project" value="TreeGrafter"/>
</dbReference>
<evidence type="ECO:0000313" key="11">
    <source>
        <dbReference type="EnsemblPlants" id="TuG1812G0500002161.01.T02.cds260620"/>
    </source>
</evidence>
<dbReference type="NCBIfam" id="NF010611">
    <property type="entry name" value="PRK14012.1"/>
    <property type="match status" value="1"/>
</dbReference>
<reference evidence="12" key="1">
    <citation type="journal article" date="2013" name="Nature">
        <title>Draft genome of the wheat A-genome progenitor Triticum urartu.</title>
        <authorList>
            <person name="Ling H.Q."/>
            <person name="Zhao S."/>
            <person name="Liu D."/>
            <person name="Wang J."/>
            <person name="Sun H."/>
            <person name="Zhang C."/>
            <person name="Fan H."/>
            <person name="Li D."/>
            <person name="Dong L."/>
            <person name="Tao Y."/>
            <person name="Gao C."/>
            <person name="Wu H."/>
            <person name="Li Y."/>
            <person name="Cui Y."/>
            <person name="Guo X."/>
            <person name="Zheng S."/>
            <person name="Wang B."/>
            <person name="Yu K."/>
            <person name="Liang Q."/>
            <person name="Yang W."/>
            <person name="Lou X."/>
            <person name="Chen J."/>
            <person name="Feng M."/>
            <person name="Jian J."/>
            <person name="Zhang X."/>
            <person name="Luo G."/>
            <person name="Jiang Y."/>
            <person name="Liu J."/>
            <person name="Wang Z."/>
            <person name="Sha Y."/>
            <person name="Zhang B."/>
            <person name="Wu H."/>
            <person name="Tang D."/>
            <person name="Shen Q."/>
            <person name="Xue P."/>
            <person name="Zou S."/>
            <person name="Wang X."/>
            <person name="Liu X."/>
            <person name="Wang F."/>
            <person name="Yang Y."/>
            <person name="An X."/>
            <person name="Dong Z."/>
            <person name="Zhang K."/>
            <person name="Zhang X."/>
            <person name="Luo M.C."/>
            <person name="Dvorak J."/>
            <person name="Tong Y."/>
            <person name="Wang J."/>
            <person name="Yang H."/>
            <person name="Li Z."/>
            <person name="Wang D."/>
            <person name="Zhang A."/>
            <person name="Wang J."/>
        </authorList>
    </citation>
    <scope>NUCLEOTIDE SEQUENCE</scope>
    <source>
        <strain evidence="12">cv. G1812</strain>
    </source>
</reference>
<dbReference type="InterPro" id="IPR015421">
    <property type="entry name" value="PyrdxlP-dep_Trfase_major"/>
</dbReference>
<dbReference type="GO" id="GO:0031071">
    <property type="term" value="F:cysteine desulfurase activity"/>
    <property type="evidence" value="ECO:0007669"/>
    <property type="project" value="UniProtKB-EC"/>
</dbReference>
<evidence type="ECO:0000256" key="2">
    <source>
        <dbReference type="ARBA" id="ARBA00006490"/>
    </source>
</evidence>
<keyword evidence="8" id="KW-0411">Iron-sulfur</keyword>
<dbReference type="GeneID" id="125509109"/>
<keyword evidence="5" id="KW-0479">Metal-binding</keyword>
<dbReference type="InterPro" id="IPR010240">
    <property type="entry name" value="Cys_deSase_IscS"/>
</dbReference>
<dbReference type="EnsemblPlants" id="TuG1812G0500002161.01.T01">
    <property type="protein sequence ID" value="TuG1812G0500002161.01.T01.cds260621"/>
    <property type="gene ID" value="TuG1812G0500002161.01"/>
</dbReference>
<evidence type="ECO:0000256" key="3">
    <source>
        <dbReference type="ARBA" id="ARBA00012239"/>
    </source>
</evidence>
<dbReference type="PIRSF" id="PIRSF005572">
    <property type="entry name" value="NifS"/>
    <property type="match status" value="1"/>
</dbReference>
<evidence type="ECO:0000256" key="5">
    <source>
        <dbReference type="ARBA" id="ARBA00022723"/>
    </source>
</evidence>
<comment type="cofactor">
    <cofactor evidence="1 9">
        <name>pyridoxal 5'-phosphate</name>
        <dbReference type="ChEBI" id="CHEBI:597326"/>
    </cofactor>
</comment>
<dbReference type="Gene3D" id="3.40.640.10">
    <property type="entry name" value="Type I PLP-dependent aspartate aminotransferase-like (Major domain)"/>
    <property type="match status" value="1"/>
</dbReference>
<dbReference type="GO" id="GO:0044571">
    <property type="term" value="P:[2Fe-2S] cluster assembly"/>
    <property type="evidence" value="ECO:0007669"/>
    <property type="project" value="InterPro"/>
</dbReference>
<dbReference type="GO" id="GO:0030170">
    <property type="term" value="F:pyridoxal phosphate binding"/>
    <property type="evidence" value="ECO:0007669"/>
    <property type="project" value="InterPro"/>
</dbReference>
<dbReference type="InterPro" id="IPR020578">
    <property type="entry name" value="Aminotrans_V_PyrdxlP_BS"/>
</dbReference>
<comment type="similarity">
    <text evidence="2">Belongs to the class-V pyridoxal-phosphate-dependent aminotransferase family. NifS/IscS subfamily.</text>
</comment>
<dbReference type="EnsemblPlants" id="TuG1812G0500002161.01.T02">
    <property type="protein sequence ID" value="TuG1812G0500002161.01.T02.cds260620"/>
    <property type="gene ID" value="TuG1812G0500002161.01"/>
</dbReference>
<dbReference type="HAMAP" id="MF_00331">
    <property type="entry name" value="Cys_desulf_IscS"/>
    <property type="match status" value="1"/>
</dbReference>
<dbReference type="FunFam" id="3.90.1150.10:FF:000002">
    <property type="entry name" value="Cysteine desulfurase IscS"/>
    <property type="match status" value="1"/>
</dbReference>
<reference evidence="11" key="3">
    <citation type="submission" date="2022-06" db="UniProtKB">
        <authorList>
            <consortium name="EnsemblPlants"/>
        </authorList>
    </citation>
    <scope>IDENTIFICATION</scope>
</reference>
<reference evidence="11" key="2">
    <citation type="submission" date="2018-03" db="EMBL/GenBank/DDBJ databases">
        <title>The Triticum urartu genome reveals the dynamic nature of wheat genome evolution.</title>
        <authorList>
            <person name="Ling H."/>
            <person name="Ma B."/>
            <person name="Shi X."/>
            <person name="Liu H."/>
            <person name="Dong L."/>
            <person name="Sun H."/>
            <person name="Cao Y."/>
            <person name="Gao Q."/>
            <person name="Zheng S."/>
            <person name="Li Y."/>
            <person name="Yu Y."/>
            <person name="Du H."/>
            <person name="Qi M."/>
            <person name="Li Y."/>
            <person name="Yu H."/>
            <person name="Cui Y."/>
            <person name="Wang N."/>
            <person name="Chen C."/>
            <person name="Wu H."/>
            <person name="Zhao Y."/>
            <person name="Zhang J."/>
            <person name="Li Y."/>
            <person name="Zhou W."/>
            <person name="Zhang B."/>
            <person name="Hu W."/>
            <person name="Eijk M."/>
            <person name="Tang J."/>
            <person name="Witsenboer H."/>
            <person name="Zhao S."/>
            <person name="Li Z."/>
            <person name="Zhang A."/>
            <person name="Wang D."/>
            <person name="Liang C."/>
        </authorList>
    </citation>
    <scope>NUCLEOTIDE SEQUENCE [LARGE SCALE GENOMIC DNA]</scope>
    <source>
        <strain evidence="11">cv. G1812</strain>
    </source>
</reference>
<name>A0A8R7UH78_TRIUA</name>
<proteinExistence type="inferred from homology"/>
<evidence type="ECO:0000256" key="6">
    <source>
        <dbReference type="ARBA" id="ARBA00022898"/>
    </source>
</evidence>
<evidence type="ECO:0000259" key="10">
    <source>
        <dbReference type="Pfam" id="PF00266"/>
    </source>
</evidence>
<evidence type="ECO:0000256" key="8">
    <source>
        <dbReference type="ARBA" id="ARBA00023014"/>
    </source>
</evidence>